<proteinExistence type="predicted"/>
<reference evidence="2" key="2">
    <citation type="submission" date="2023-01" db="EMBL/GenBank/DDBJ databases">
        <authorList>
            <person name="Sun Q."/>
            <person name="Evtushenko L."/>
        </authorList>
    </citation>
    <scope>NUCLEOTIDE SEQUENCE</scope>
    <source>
        <strain evidence="2">VKM B-2555</strain>
    </source>
</reference>
<dbReference type="InterPro" id="IPR025870">
    <property type="entry name" value="Glyoxalase-like_dom"/>
</dbReference>
<evidence type="ECO:0000259" key="1">
    <source>
        <dbReference type="Pfam" id="PF13468"/>
    </source>
</evidence>
<dbReference type="PANTHER" id="PTHR40265">
    <property type="entry name" value="BLL2707 PROTEIN"/>
    <property type="match status" value="1"/>
</dbReference>
<keyword evidence="3" id="KW-1185">Reference proteome</keyword>
<protein>
    <recommendedName>
        <fullName evidence="1">Glyoxalase-like domain-containing protein</fullName>
    </recommendedName>
</protein>
<sequence length="262" mass="28286">MAAALDHVVINVLRRMDEAAALFAALGFTLTPRGRHSLGSVNHLMMADGAYLELVGVPAEGLQRQDVLDSPFGLNGLVLNADDADQTFARLARNGLAPSEPVAFSRPVEIDGARHEARFRTVRLAPERFPAGRVYFCQHLTPELVWRPEWLVHPNRFLGLSRIEVASRSPATDAAAYAVAANAAAEQTCGDPRVTLPDFVIDVVPGDRARFAVLELVFDGLEAIEARARATPGAVWTRDRSTAGATLALPGFDLVLACRSAR</sequence>
<reference evidence="2" key="1">
    <citation type="journal article" date="2014" name="Int. J. Syst. Evol. Microbiol.">
        <title>Complete genome sequence of Corynebacterium casei LMG S-19264T (=DSM 44701T), isolated from a smear-ripened cheese.</title>
        <authorList>
            <consortium name="US DOE Joint Genome Institute (JGI-PGF)"/>
            <person name="Walter F."/>
            <person name="Albersmeier A."/>
            <person name="Kalinowski J."/>
            <person name="Ruckert C."/>
        </authorList>
    </citation>
    <scope>NUCLEOTIDE SEQUENCE</scope>
    <source>
        <strain evidence="2">VKM B-2555</strain>
    </source>
</reference>
<name>A0A9W6JDM7_9HYPH</name>
<dbReference type="Gene3D" id="3.10.180.10">
    <property type="entry name" value="2,3-Dihydroxybiphenyl 1,2-Dioxygenase, domain 1"/>
    <property type="match status" value="1"/>
</dbReference>
<evidence type="ECO:0000313" key="3">
    <source>
        <dbReference type="Proteomes" id="UP001143364"/>
    </source>
</evidence>
<dbReference type="PANTHER" id="PTHR40265:SF1">
    <property type="entry name" value="GLYOXALASE-LIKE DOMAIN-CONTAINING PROTEIN"/>
    <property type="match status" value="1"/>
</dbReference>
<dbReference type="AlphaFoldDB" id="A0A9W6JDM7"/>
<dbReference type="RefSeq" id="WP_271203042.1">
    <property type="nucleotide sequence ID" value="NZ_BSFK01000005.1"/>
</dbReference>
<gene>
    <name evidence="2" type="ORF">GCM10008171_03210</name>
</gene>
<evidence type="ECO:0000313" key="2">
    <source>
        <dbReference type="EMBL" id="GLK75067.1"/>
    </source>
</evidence>
<accession>A0A9W6JDM7</accession>
<dbReference type="Proteomes" id="UP001143364">
    <property type="component" value="Unassembled WGS sequence"/>
</dbReference>
<comment type="caution">
    <text evidence="2">The sequence shown here is derived from an EMBL/GenBank/DDBJ whole genome shotgun (WGS) entry which is preliminary data.</text>
</comment>
<dbReference type="SUPFAM" id="SSF54593">
    <property type="entry name" value="Glyoxalase/Bleomycin resistance protein/Dihydroxybiphenyl dioxygenase"/>
    <property type="match status" value="1"/>
</dbReference>
<dbReference type="InterPro" id="IPR029068">
    <property type="entry name" value="Glyas_Bleomycin-R_OHBP_Dase"/>
</dbReference>
<dbReference type="Pfam" id="PF13468">
    <property type="entry name" value="Glyoxalase_3"/>
    <property type="match status" value="1"/>
</dbReference>
<dbReference type="EMBL" id="BSFK01000005">
    <property type="protein sequence ID" value="GLK75067.1"/>
    <property type="molecule type" value="Genomic_DNA"/>
</dbReference>
<organism evidence="2 3">
    <name type="scientific">Methylopila jiangsuensis</name>
    <dbReference type="NCBI Taxonomy" id="586230"/>
    <lineage>
        <taxon>Bacteria</taxon>
        <taxon>Pseudomonadati</taxon>
        <taxon>Pseudomonadota</taxon>
        <taxon>Alphaproteobacteria</taxon>
        <taxon>Hyphomicrobiales</taxon>
        <taxon>Methylopilaceae</taxon>
        <taxon>Methylopila</taxon>
    </lineage>
</organism>
<feature type="domain" description="Glyoxalase-like" evidence="1">
    <location>
        <begin position="5"/>
        <end position="177"/>
    </location>
</feature>